<accession>A0ACC2K5K7</accession>
<comment type="caution">
    <text evidence="1">The sequence shown here is derived from an EMBL/GenBank/DDBJ whole genome shotgun (WGS) entry which is preliminary data.</text>
</comment>
<evidence type="ECO:0000313" key="1">
    <source>
        <dbReference type="EMBL" id="KAJ8616217.1"/>
    </source>
</evidence>
<dbReference type="Proteomes" id="UP001234297">
    <property type="component" value="Chromosome 12"/>
</dbReference>
<dbReference type="EMBL" id="CM056820">
    <property type="protein sequence ID" value="KAJ8616217.1"/>
    <property type="molecule type" value="Genomic_DNA"/>
</dbReference>
<proteinExistence type="predicted"/>
<reference evidence="1 2" key="1">
    <citation type="journal article" date="2022" name="Hortic Res">
        <title>A haplotype resolved chromosomal level avocado genome allows analysis of novel avocado genes.</title>
        <authorList>
            <person name="Nath O."/>
            <person name="Fletcher S.J."/>
            <person name="Hayward A."/>
            <person name="Shaw L.M."/>
            <person name="Masouleh A.K."/>
            <person name="Furtado A."/>
            <person name="Henry R.J."/>
            <person name="Mitter N."/>
        </authorList>
    </citation>
    <scope>NUCLEOTIDE SEQUENCE [LARGE SCALE GENOMIC DNA]</scope>
    <source>
        <strain evidence="2">cv. Hass</strain>
    </source>
</reference>
<keyword evidence="2" id="KW-1185">Reference proteome</keyword>
<organism evidence="1 2">
    <name type="scientific">Persea americana</name>
    <name type="common">Avocado</name>
    <dbReference type="NCBI Taxonomy" id="3435"/>
    <lineage>
        <taxon>Eukaryota</taxon>
        <taxon>Viridiplantae</taxon>
        <taxon>Streptophyta</taxon>
        <taxon>Embryophyta</taxon>
        <taxon>Tracheophyta</taxon>
        <taxon>Spermatophyta</taxon>
        <taxon>Magnoliopsida</taxon>
        <taxon>Magnoliidae</taxon>
        <taxon>Laurales</taxon>
        <taxon>Lauraceae</taxon>
        <taxon>Persea</taxon>
    </lineage>
</organism>
<evidence type="ECO:0000313" key="2">
    <source>
        <dbReference type="Proteomes" id="UP001234297"/>
    </source>
</evidence>
<protein>
    <submittedName>
        <fullName evidence="1">Uncharacterized protein</fullName>
    </submittedName>
</protein>
<sequence>MLQGGVTEEDLNWENVEGFQLLLLLVLALHRRMVAIQAPFIMIVSISGLECNHLSTKNALDLFHYVPQAYADETLRILVDYRHGFSSSCSENRTL</sequence>
<gene>
    <name evidence="1" type="ORF">MRB53_035589</name>
</gene>
<name>A0ACC2K5K7_PERAE</name>